<dbReference type="SUPFAM" id="SSF48498">
    <property type="entry name" value="Tetracyclin repressor-like, C-terminal domain"/>
    <property type="match status" value="1"/>
</dbReference>
<proteinExistence type="inferred from homology"/>
<evidence type="ECO:0000256" key="3">
    <source>
        <dbReference type="ARBA" id="ARBA00023015"/>
    </source>
</evidence>
<evidence type="ECO:0000256" key="6">
    <source>
        <dbReference type="ARBA" id="ARBA00024936"/>
    </source>
</evidence>
<dbReference type="PANTHER" id="PTHR43479">
    <property type="entry name" value="ACREF/ENVCD OPERON REPRESSOR-RELATED"/>
    <property type="match status" value="1"/>
</dbReference>
<dbReference type="PROSITE" id="PS50977">
    <property type="entry name" value="HTH_TETR_2"/>
    <property type="match status" value="1"/>
</dbReference>
<keyword evidence="4 7" id="KW-0238">DNA-binding</keyword>
<comment type="function">
    <text evidence="6">Repressor involved in the biosynthesis of the osmoprotectant glycine betaine. It represses transcription of the choline transporter BetT and the genes of BetAB involved in the synthesis of glycine betaine.</text>
</comment>
<dbReference type="Pfam" id="PF00440">
    <property type="entry name" value="TetR_N"/>
    <property type="match status" value="1"/>
</dbReference>
<reference evidence="10" key="1">
    <citation type="journal article" date="2014" name="Int. J. Syst. Evol. Microbiol.">
        <title>Complete genome sequence of Corynebacterium casei LMG S-19264T (=DSM 44701T), isolated from a smear-ripened cheese.</title>
        <authorList>
            <consortium name="US DOE Joint Genome Institute (JGI-PGF)"/>
            <person name="Walter F."/>
            <person name="Albersmeier A."/>
            <person name="Kalinowski J."/>
            <person name="Ruckert C."/>
        </authorList>
    </citation>
    <scope>NUCLEOTIDE SEQUENCE</scope>
    <source>
        <strain evidence="10">KCTC 42731</strain>
    </source>
</reference>
<keyword evidence="3 7" id="KW-0805">Transcription regulation</keyword>
<organism evidence="10 11">
    <name type="scientific">Thalassotalea marina</name>
    <dbReference type="NCBI Taxonomy" id="1673741"/>
    <lineage>
        <taxon>Bacteria</taxon>
        <taxon>Pseudomonadati</taxon>
        <taxon>Pseudomonadota</taxon>
        <taxon>Gammaproteobacteria</taxon>
        <taxon>Alteromonadales</taxon>
        <taxon>Colwelliaceae</taxon>
        <taxon>Thalassotalea</taxon>
    </lineage>
</organism>
<dbReference type="HAMAP" id="MF_00768">
    <property type="entry name" value="HTH_type_BetI"/>
    <property type="match status" value="1"/>
</dbReference>
<dbReference type="InterPro" id="IPR039538">
    <property type="entry name" value="BetI_C"/>
</dbReference>
<dbReference type="PANTHER" id="PTHR43479:SF11">
    <property type="entry name" value="ACREF_ENVCD OPERON REPRESSOR-RELATED"/>
    <property type="match status" value="1"/>
</dbReference>
<evidence type="ECO:0000259" key="9">
    <source>
        <dbReference type="PROSITE" id="PS50977"/>
    </source>
</evidence>
<keyword evidence="11" id="KW-1185">Reference proteome</keyword>
<dbReference type="EMBL" id="BNCK01000004">
    <property type="protein sequence ID" value="GHF91055.1"/>
    <property type="molecule type" value="Genomic_DNA"/>
</dbReference>
<dbReference type="InterPro" id="IPR001647">
    <property type="entry name" value="HTH_TetR"/>
</dbReference>
<name>A0A919BIE5_9GAMM</name>
<dbReference type="GO" id="GO:0019285">
    <property type="term" value="P:glycine betaine biosynthetic process from choline"/>
    <property type="evidence" value="ECO:0007669"/>
    <property type="project" value="UniProtKB-UniRule"/>
</dbReference>
<protein>
    <recommendedName>
        <fullName evidence="7">HTH-type transcriptional regulator BetI</fullName>
    </recommendedName>
</protein>
<accession>A0A919BIE5</accession>
<gene>
    <name evidence="7 10" type="primary">betI</name>
    <name evidence="10" type="ORF">GCM10017161_18530</name>
</gene>
<evidence type="ECO:0000256" key="2">
    <source>
        <dbReference type="ARBA" id="ARBA00022491"/>
    </source>
</evidence>
<dbReference type="RefSeq" id="WP_229854637.1">
    <property type="nucleotide sequence ID" value="NZ_BNCK01000004.1"/>
</dbReference>
<keyword evidence="5 7" id="KW-0804">Transcription</keyword>
<dbReference type="Pfam" id="PF13977">
    <property type="entry name" value="TetR_C_6"/>
    <property type="match status" value="1"/>
</dbReference>
<dbReference type="GO" id="GO:0045892">
    <property type="term" value="P:negative regulation of DNA-templated transcription"/>
    <property type="evidence" value="ECO:0007669"/>
    <property type="project" value="UniProtKB-UniRule"/>
</dbReference>
<dbReference type="Gene3D" id="1.10.357.10">
    <property type="entry name" value="Tetracycline Repressor, domain 2"/>
    <property type="match status" value="1"/>
</dbReference>
<evidence type="ECO:0000256" key="5">
    <source>
        <dbReference type="ARBA" id="ARBA00023163"/>
    </source>
</evidence>
<comment type="pathway">
    <text evidence="1 7">Amine and polyamine biosynthesis; betaine biosynthesis via choline pathway [regulation].</text>
</comment>
<comment type="caution">
    <text evidence="10">The sequence shown here is derived from an EMBL/GenBank/DDBJ whole genome shotgun (WGS) entry which is preliminary data.</text>
</comment>
<dbReference type="NCBIfam" id="NF001978">
    <property type="entry name" value="PRK00767.1"/>
    <property type="match status" value="1"/>
</dbReference>
<evidence type="ECO:0000256" key="4">
    <source>
        <dbReference type="ARBA" id="ARBA00023125"/>
    </source>
</evidence>
<evidence type="ECO:0000256" key="7">
    <source>
        <dbReference type="HAMAP-Rule" id="MF_00768"/>
    </source>
</evidence>
<dbReference type="SUPFAM" id="SSF46689">
    <property type="entry name" value="Homeodomain-like"/>
    <property type="match status" value="1"/>
</dbReference>
<dbReference type="GO" id="GO:0003677">
    <property type="term" value="F:DNA binding"/>
    <property type="evidence" value="ECO:0007669"/>
    <property type="project" value="UniProtKB-UniRule"/>
</dbReference>
<dbReference type="InterPro" id="IPR036271">
    <property type="entry name" value="Tet_transcr_reg_TetR-rel_C_sf"/>
</dbReference>
<dbReference type="AlphaFoldDB" id="A0A919BIE5"/>
<evidence type="ECO:0000256" key="1">
    <source>
        <dbReference type="ARBA" id="ARBA00004719"/>
    </source>
</evidence>
<dbReference type="NCBIfam" id="TIGR03384">
    <property type="entry name" value="betaine_BetI"/>
    <property type="match status" value="1"/>
</dbReference>
<reference evidence="10" key="2">
    <citation type="submission" date="2020-09" db="EMBL/GenBank/DDBJ databases">
        <authorList>
            <person name="Sun Q."/>
            <person name="Kim S."/>
        </authorList>
    </citation>
    <scope>NUCLEOTIDE SEQUENCE</scope>
    <source>
        <strain evidence="10">KCTC 42731</strain>
    </source>
</reference>
<evidence type="ECO:0000313" key="11">
    <source>
        <dbReference type="Proteomes" id="UP000623842"/>
    </source>
</evidence>
<keyword evidence="2 7" id="KW-0678">Repressor</keyword>
<evidence type="ECO:0000313" key="10">
    <source>
        <dbReference type="EMBL" id="GHF91055.1"/>
    </source>
</evidence>
<dbReference type="GO" id="GO:0003700">
    <property type="term" value="F:DNA-binding transcription factor activity"/>
    <property type="evidence" value="ECO:0007669"/>
    <property type="project" value="UniProtKB-UniRule"/>
</dbReference>
<sequence>MPKVGMEKIRKQQLIEATLASIEEHGLQGTTIVSIAKLAGVSTGIISHYFGGKTGLLKETTLYLLAQLKIDFLAQFKDKKPSANQRISYIINANFTSTQSSNKAAVAWLSFWVQSMHSDEFRKLQKLNHARLASNLKFSLKQLIKYEHLDMVTQILAAQIDGQWLRCALAHSSEEKFKQAGIYCQQLADDLIERYKY</sequence>
<feature type="DNA-binding region" description="H-T-H motif" evidence="7 8">
    <location>
        <begin position="31"/>
        <end position="50"/>
    </location>
</feature>
<dbReference type="PROSITE" id="PS01081">
    <property type="entry name" value="HTH_TETR_1"/>
    <property type="match status" value="1"/>
</dbReference>
<dbReference type="InterPro" id="IPR017757">
    <property type="entry name" value="Tscrpt_rep_BetI"/>
</dbReference>
<feature type="domain" description="HTH tetR-type" evidence="9">
    <location>
        <begin position="8"/>
        <end position="68"/>
    </location>
</feature>
<dbReference type="InterPro" id="IPR023772">
    <property type="entry name" value="DNA-bd_HTH_TetR-type_CS"/>
</dbReference>
<dbReference type="InterPro" id="IPR009057">
    <property type="entry name" value="Homeodomain-like_sf"/>
</dbReference>
<comment type="function">
    <text evidence="7">Repressor involved in choline regulation of the bet genes.</text>
</comment>
<dbReference type="Proteomes" id="UP000623842">
    <property type="component" value="Unassembled WGS sequence"/>
</dbReference>
<evidence type="ECO:0000256" key="8">
    <source>
        <dbReference type="PROSITE-ProRule" id="PRU00335"/>
    </source>
</evidence>
<dbReference type="InterPro" id="IPR050624">
    <property type="entry name" value="HTH-type_Tx_Regulator"/>
</dbReference>